<dbReference type="RefSeq" id="WP_036708697.1">
    <property type="nucleotide sequence ID" value="NZ_BORW01000005.1"/>
</dbReference>
<proteinExistence type="predicted"/>
<name>A0ABQ4LU04_9BACL</name>
<accession>A0ABQ4LU04</accession>
<dbReference type="EMBL" id="BORW01000005">
    <property type="protein sequence ID" value="GIO66734.1"/>
    <property type="molecule type" value="Genomic_DNA"/>
</dbReference>
<comment type="caution">
    <text evidence="1">The sequence shown here is derived from an EMBL/GenBank/DDBJ whole genome shotgun (WGS) entry which is preliminary data.</text>
</comment>
<gene>
    <name evidence="1" type="ORF">J21TS3_15550</name>
</gene>
<reference evidence="1 2" key="1">
    <citation type="submission" date="2021-03" db="EMBL/GenBank/DDBJ databases">
        <title>Antimicrobial resistance genes in bacteria isolated from Japanese honey, and their potential for conferring macrolide and lincosamide resistance in the American foulbrood pathogen Paenibacillus larvae.</title>
        <authorList>
            <person name="Okamoto M."/>
            <person name="Kumagai M."/>
            <person name="Kanamori H."/>
            <person name="Takamatsu D."/>
        </authorList>
    </citation>
    <scope>NUCLEOTIDE SEQUENCE [LARGE SCALE GENOMIC DNA]</scope>
    <source>
        <strain evidence="1 2">J21TS3</strain>
    </source>
</reference>
<protein>
    <submittedName>
        <fullName evidence="1">Uncharacterized protein</fullName>
    </submittedName>
</protein>
<keyword evidence="2" id="KW-1185">Reference proteome</keyword>
<evidence type="ECO:0000313" key="1">
    <source>
        <dbReference type="EMBL" id="GIO66734.1"/>
    </source>
</evidence>
<dbReference type="Proteomes" id="UP000680638">
    <property type="component" value="Unassembled WGS sequence"/>
</dbReference>
<organism evidence="1 2">
    <name type="scientific">Paenibacillus cookii</name>
    <dbReference type="NCBI Taxonomy" id="157839"/>
    <lineage>
        <taxon>Bacteria</taxon>
        <taxon>Bacillati</taxon>
        <taxon>Bacillota</taxon>
        <taxon>Bacilli</taxon>
        <taxon>Bacillales</taxon>
        <taxon>Paenibacillaceae</taxon>
        <taxon>Paenibacillus</taxon>
    </lineage>
</organism>
<sequence length="70" mass="7636">MSESSITIHFVGGESLNIISGDVPGIIARLKSEEWVVLNEHHVKTSSISFFSVYEPGFERKSDKTIPGSG</sequence>
<evidence type="ECO:0000313" key="2">
    <source>
        <dbReference type="Proteomes" id="UP000680638"/>
    </source>
</evidence>